<dbReference type="AlphaFoldDB" id="A0A225WD95"/>
<organism evidence="1 2">
    <name type="scientific">Phytophthora megakarya</name>
    <dbReference type="NCBI Taxonomy" id="4795"/>
    <lineage>
        <taxon>Eukaryota</taxon>
        <taxon>Sar</taxon>
        <taxon>Stramenopiles</taxon>
        <taxon>Oomycota</taxon>
        <taxon>Peronosporomycetes</taxon>
        <taxon>Peronosporales</taxon>
        <taxon>Peronosporaceae</taxon>
        <taxon>Phytophthora</taxon>
    </lineage>
</organism>
<proteinExistence type="predicted"/>
<dbReference type="Proteomes" id="UP000198211">
    <property type="component" value="Unassembled WGS sequence"/>
</dbReference>
<dbReference type="EMBL" id="NBNE01001218">
    <property type="protein sequence ID" value="OWZ14987.1"/>
    <property type="molecule type" value="Genomic_DNA"/>
</dbReference>
<keyword evidence="2" id="KW-1185">Reference proteome</keyword>
<reference evidence="2" key="1">
    <citation type="submission" date="2017-03" db="EMBL/GenBank/DDBJ databases">
        <title>Phytopthora megakarya and P. palmivora, two closely related causual agents of cacao black pod achieved similar genome size and gene model numbers by different mechanisms.</title>
        <authorList>
            <person name="Ali S."/>
            <person name="Shao J."/>
            <person name="Larry D.J."/>
            <person name="Kronmiller B."/>
            <person name="Shen D."/>
            <person name="Strem M.D."/>
            <person name="Melnick R.L."/>
            <person name="Guiltinan M.J."/>
            <person name="Tyler B.M."/>
            <person name="Meinhardt L.W."/>
            <person name="Bailey B.A."/>
        </authorList>
    </citation>
    <scope>NUCLEOTIDE SEQUENCE [LARGE SCALE GENOMIC DNA]</scope>
    <source>
        <strain evidence="2">zdho120</strain>
    </source>
</reference>
<comment type="caution">
    <text evidence="1">The sequence shown here is derived from an EMBL/GenBank/DDBJ whole genome shotgun (WGS) entry which is preliminary data.</text>
</comment>
<evidence type="ECO:0000313" key="1">
    <source>
        <dbReference type="EMBL" id="OWZ14987.1"/>
    </source>
</evidence>
<gene>
    <name evidence="1" type="ORF">PHMEG_00011452</name>
</gene>
<dbReference type="OrthoDB" id="126226at2759"/>
<evidence type="ECO:0000313" key="2">
    <source>
        <dbReference type="Proteomes" id="UP000198211"/>
    </source>
</evidence>
<protein>
    <submittedName>
        <fullName evidence="1">Uncharacterized protein</fullName>
    </submittedName>
</protein>
<accession>A0A225WD95</accession>
<name>A0A225WD95_9STRA</name>
<sequence length="101" mass="11414">MFCEQILTYNSLGIHMVLLRAYVSKAEPDTLRFRSVIAKAIKRCDSNFPYHSILKCVANDTLSVREVGAPEAIYILLRSLPMHSKSCTVVKCYPTTSVFIE</sequence>